<evidence type="ECO:0000256" key="1">
    <source>
        <dbReference type="ARBA" id="ARBA00023172"/>
    </source>
</evidence>
<dbReference type="InterPro" id="IPR013762">
    <property type="entry name" value="Integrase-like_cat_sf"/>
</dbReference>
<dbReference type="SUPFAM" id="SSF56349">
    <property type="entry name" value="DNA breaking-rejoining enzymes"/>
    <property type="match status" value="1"/>
</dbReference>
<accession>A0ABN2LTY1</accession>
<gene>
    <name evidence="3" type="ORF">GCM10009768_30510</name>
</gene>
<proteinExistence type="predicted"/>
<protein>
    <recommendedName>
        <fullName evidence="2">Tyr recombinase domain-containing protein</fullName>
    </recommendedName>
</protein>
<dbReference type="Gene3D" id="1.10.443.10">
    <property type="entry name" value="Intergrase catalytic core"/>
    <property type="match status" value="1"/>
</dbReference>
<organism evidence="3 4">
    <name type="scientific">Leucobacter iarius</name>
    <dbReference type="NCBI Taxonomy" id="333963"/>
    <lineage>
        <taxon>Bacteria</taxon>
        <taxon>Bacillati</taxon>
        <taxon>Actinomycetota</taxon>
        <taxon>Actinomycetes</taxon>
        <taxon>Micrococcales</taxon>
        <taxon>Microbacteriaceae</taxon>
        <taxon>Leucobacter</taxon>
    </lineage>
</organism>
<dbReference type="CDD" id="cd01189">
    <property type="entry name" value="INT_ICEBs1_C_like"/>
    <property type="match status" value="1"/>
</dbReference>
<keyword evidence="4" id="KW-1185">Reference proteome</keyword>
<reference evidence="3 4" key="1">
    <citation type="journal article" date="2019" name="Int. J. Syst. Evol. Microbiol.">
        <title>The Global Catalogue of Microorganisms (GCM) 10K type strain sequencing project: providing services to taxonomists for standard genome sequencing and annotation.</title>
        <authorList>
            <consortium name="The Broad Institute Genomics Platform"/>
            <consortium name="The Broad Institute Genome Sequencing Center for Infectious Disease"/>
            <person name="Wu L."/>
            <person name="Ma J."/>
        </authorList>
    </citation>
    <scope>NUCLEOTIDE SEQUENCE [LARGE SCALE GENOMIC DNA]</scope>
    <source>
        <strain evidence="3 4">JCM 14736</strain>
    </source>
</reference>
<dbReference type="PROSITE" id="PS51898">
    <property type="entry name" value="TYR_RECOMBINASE"/>
    <property type="match status" value="1"/>
</dbReference>
<evidence type="ECO:0000313" key="3">
    <source>
        <dbReference type="EMBL" id="GAA1799378.1"/>
    </source>
</evidence>
<sequence length="156" mass="17905">MRQTAQRVKGQGWVFGTPKSARSTREVPLLDFSLLADLQSHLTRHPKRHDPEALFWPGRAPGSREPDYDRVLDGSRFLRNHFDPAVKRAGLPKMRVHDLRHTAASIWLAAGITPYEVSRWMGHASVTTTDSIYGHLYPTDYNEHSKRFQLYKARSV</sequence>
<dbReference type="RefSeq" id="WP_425560981.1">
    <property type="nucleotide sequence ID" value="NZ_BAAAOB010000005.1"/>
</dbReference>
<dbReference type="Proteomes" id="UP001500851">
    <property type="component" value="Unassembled WGS sequence"/>
</dbReference>
<dbReference type="Pfam" id="PF00589">
    <property type="entry name" value="Phage_integrase"/>
    <property type="match status" value="1"/>
</dbReference>
<dbReference type="InterPro" id="IPR002104">
    <property type="entry name" value="Integrase_catalytic"/>
</dbReference>
<name>A0ABN2LTY1_9MICO</name>
<dbReference type="PANTHER" id="PTHR30349:SF64">
    <property type="entry name" value="PROPHAGE INTEGRASE INTD-RELATED"/>
    <property type="match status" value="1"/>
</dbReference>
<dbReference type="EMBL" id="BAAAOB010000005">
    <property type="protein sequence ID" value="GAA1799378.1"/>
    <property type="molecule type" value="Genomic_DNA"/>
</dbReference>
<evidence type="ECO:0000259" key="2">
    <source>
        <dbReference type="PROSITE" id="PS51898"/>
    </source>
</evidence>
<dbReference type="InterPro" id="IPR050090">
    <property type="entry name" value="Tyrosine_recombinase_XerCD"/>
</dbReference>
<keyword evidence="1" id="KW-0233">DNA recombination</keyword>
<comment type="caution">
    <text evidence="3">The sequence shown here is derived from an EMBL/GenBank/DDBJ whole genome shotgun (WGS) entry which is preliminary data.</text>
</comment>
<dbReference type="PANTHER" id="PTHR30349">
    <property type="entry name" value="PHAGE INTEGRASE-RELATED"/>
    <property type="match status" value="1"/>
</dbReference>
<evidence type="ECO:0000313" key="4">
    <source>
        <dbReference type="Proteomes" id="UP001500851"/>
    </source>
</evidence>
<dbReference type="InterPro" id="IPR011010">
    <property type="entry name" value="DNA_brk_join_enz"/>
</dbReference>
<feature type="domain" description="Tyr recombinase" evidence="2">
    <location>
        <begin position="1"/>
        <end position="146"/>
    </location>
</feature>